<evidence type="ECO:0000313" key="2">
    <source>
        <dbReference type="Proteomes" id="UP000276133"/>
    </source>
</evidence>
<dbReference type="AlphaFoldDB" id="A0A3M7P821"/>
<sequence length="156" mass="17781">MYCILNDHKTANVKLDLNFIEMVAKGKVAFWIAVVQFSFAYEETSFHRYNHPQNFGHQLTNLKIFFGLDAKKITFTCIKVTSQVQVKTLTSLENLKITTWPTWPTRQAAPGRQNGRGLPSGVTILLEPLINAILALQITYGLRLNQTLLNLYLKKL</sequence>
<name>A0A3M7P821_BRAPC</name>
<dbReference type="Proteomes" id="UP000276133">
    <property type="component" value="Unassembled WGS sequence"/>
</dbReference>
<keyword evidence="2" id="KW-1185">Reference proteome</keyword>
<evidence type="ECO:0000313" key="1">
    <source>
        <dbReference type="EMBL" id="RMZ95202.1"/>
    </source>
</evidence>
<reference evidence="1 2" key="1">
    <citation type="journal article" date="2018" name="Sci. Rep.">
        <title>Genomic signatures of local adaptation to the degree of environmental predictability in rotifers.</title>
        <authorList>
            <person name="Franch-Gras L."/>
            <person name="Hahn C."/>
            <person name="Garcia-Roger E.M."/>
            <person name="Carmona M.J."/>
            <person name="Serra M."/>
            <person name="Gomez A."/>
        </authorList>
    </citation>
    <scope>NUCLEOTIDE SEQUENCE [LARGE SCALE GENOMIC DNA]</scope>
    <source>
        <strain evidence="1">HYR1</strain>
    </source>
</reference>
<accession>A0A3M7P821</accession>
<gene>
    <name evidence="1" type="ORF">BpHYR1_013886</name>
</gene>
<dbReference type="EMBL" id="REGN01012519">
    <property type="protein sequence ID" value="RMZ95202.1"/>
    <property type="molecule type" value="Genomic_DNA"/>
</dbReference>
<organism evidence="1 2">
    <name type="scientific">Brachionus plicatilis</name>
    <name type="common">Marine rotifer</name>
    <name type="synonym">Brachionus muelleri</name>
    <dbReference type="NCBI Taxonomy" id="10195"/>
    <lineage>
        <taxon>Eukaryota</taxon>
        <taxon>Metazoa</taxon>
        <taxon>Spiralia</taxon>
        <taxon>Gnathifera</taxon>
        <taxon>Rotifera</taxon>
        <taxon>Eurotatoria</taxon>
        <taxon>Monogononta</taxon>
        <taxon>Pseudotrocha</taxon>
        <taxon>Ploima</taxon>
        <taxon>Brachionidae</taxon>
        <taxon>Brachionus</taxon>
    </lineage>
</organism>
<proteinExistence type="predicted"/>
<comment type="caution">
    <text evidence="1">The sequence shown here is derived from an EMBL/GenBank/DDBJ whole genome shotgun (WGS) entry which is preliminary data.</text>
</comment>
<protein>
    <submittedName>
        <fullName evidence="1">Uncharacterized protein</fullName>
    </submittedName>
</protein>